<gene>
    <name evidence="3" type="primary">yceI_3</name>
    <name evidence="3" type="ORF">DSM104443_02943</name>
</gene>
<dbReference type="KEGG" id="uru:DSM104443_02943"/>
<dbReference type="InterPro" id="IPR036761">
    <property type="entry name" value="TTHA0802/YceI-like_sf"/>
</dbReference>
<dbReference type="Proteomes" id="UP000501534">
    <property type="component" value="Chromosome"/>
</dbReference>
<dbReference type="EMBL" id="CP053069">
    <property type="protein sequence ID" value="QJR11860.1"/>
    <property type="molecule type" value="Genomic_DNA"/>
</dbReference>
<evidence type="ECO:0000256" key="1">
    <source>
        <dbReference type="SAM" id="SignalP"/>
    </source>
</evidence>
<dbReference type="AlphaFoldDB" id="A0A6M4GX52"/>
<dbReference type="InterPro" id="IPR007372">
    <property type="entry name" value="Lipid/polyisoprenoid-bd_YceI"/>
</dbReference>
<keyword evidence="1" id="KW-0732">Signal</keyword>
<evidence type="ECO:0000313" key="4">
    <source>
        <dbReference type="Proteomes" id="UP000501534"/>
    </source>
</evidence>
<feature type="chain" id="PRO_5026875858" evidence="1">
    <location>
        <begin position="22"/>
        <end position="201"/>
    </location>
</feature>
<dbReference type="SMART" id="SM00867">
    <property type="entry name" value="YceI"/>
    <property type="match status" value="1"/>
</dbReference>
<organism evidence="3 4">
    <name type="scientific">Usitatibacter rugosus</name>
    <dbReference type="NCBI Taxonomy" id="2732067"/>
    <lineage>
        <taxon>Bacteria</taxon>
        <taxon>Pseudomonadati</taxon>
        <taxon>Pseudomonadota</taxon>
        <taxon>Betaproteobacteria</taxon>
        <taxon>Nitrosomonadales</taxon>
        <taxon>Usitatibacteraceae</taxon>
        <taxon>Usitatibacter</taxon>
    </lineage>
</organism>
<evidence type="ECO:0000313" key="3">
    <source>
        <dbReference type="EMBL" id="QJR11860.1"/>
    </source>
</evidence>
<name>A0A6M4GX52_9PROT</name>
<evidence type="ECO:0000259" key="2">
    <source>
        <dbReference type="SMART" id="SM00867"/>
    </source>
</evidence>
<feature type="domain" description="Lipid/polyisoprenoid-binding YceI-like" evidence="2">
    <location>
        <begin position="25"/>
        <end position="188"/>
    </location>
</feature>
<dbReference type="SUPFAM" id="SSF101874">
    <property type="entry name" value="YceI-like"/>
    <property type="match status" value="1"/>
</dbReference>
<protein>
    <submittedName>
        <fullName evidence="3">Protein YceI</fullName>
    </submittedName>
</protein>
<proteinExistence type="predicted"/>
<dbReference type="Pfam" id="PF04264">
    <property type="entry name" value="YceI"/>
    <property type="match status" value="1"/>
</dbReference>
<accession>A0A6M4GX52</accession>
<dbReference type="PANTHER" id="PTHR34406:SF2">
    <property type="entry name" value="PERIPLASMIC PROTEIN"/>
    <property type="match status" value="1"/>
</dbReference>
<feature type="signal peptide" evidence="1">
    <location>
        <begin position="1"/>
        <end position="21"/>
    </location>
</feature>
<dbReference type="Gene3D" id="2.40.128.110">
    <property type="entry name" value="Lipid/polyisoprenoid-binding, YceI-like"/>
    <property type="match status" value="1"/>
</dbReference>
<dbReference type="RefSeq" id="WP_171093554.1">
    <property type="nucleotide sequence ID" value="NZ_CP053069.1"/>
</dbReference>
<keyword evidence="4" id="KW-1185">Reference proteome</keyword>
<sequence>MKAAPRLAAALAAWSAAGALAAPEEFNVDPAHTYPGFAVRHLGISTQRGRFDNTTGKIIIDRAAKKGSIDIAIETTSVSTGSPKIDNVLRGEDFFSVEKHPKMYFKSSSVEFDGDRPKSARGDLTLLGVTKPVTLVIDSFGCTKLPFFVRTTCGADVNTVISRSEFGMNAYSAFLSDDVRISVQIEAVKVEPAAEMPGAGG</sequence>
<reference evidence="3 4" key="1">
    <citation type="submission" date="2020-04" db="EMBL/GenBank/DDBJ databases">
        <title>Usitatibacter rugosus gen. nov., sp. nov. and Usitatibacter palustris sp. nov., novel members of Usitatibacteraceae fam. nov. within the order Nitrosomonadales isolated from soil.</title>
        <authorList>
            <person name="Huber K.J."/>
            <person name="Neumann-Schaal M."/>
            <person name="Geppert A."/>
            <person name="Luckner M."/>
            <person name="Wanner G."/>
            <person name="Overmann J."/>
        </authorList>
    </citation>
    <scope>NUCLEOTIDE SEQUENCE [LARGE SCALE GENOMIC DNA]</scope>
    <source>
        <strain evidence="3 4">0125_3</strain>
    </source>
</reference>
<dbReference type="PANTHER" id="PTHR34406">
    <property type="entry name" value="PROTEIN YCEI"/>
    <property type="match status" value="1"/>
</dbReference>